<reference evidence="21" key="1">
    <citation type="submission" date="2019-07" db="EMBL/GenBank/DDBJ databases">
        <authorList>
            <person name="Dittberner H."/>
        </authorList>
    </citation>
    <scope>NUCLEOTIDE SEQUENCE [LARGE SCALE GENOMIC DNA]</scope>
</reference>
<dbReference type="InterPro" id="IPR032675">
    <property type="entry name" value="LRR_dom_sf"/>
</dbReference>
<dbReference type="PANTHER" id="PTHR11017:SF456">
    <property type="entry name" value="DISEASE RESISTANCE PROTEIN RRS1"/>
    <property type="match status" value="1"/>
</dbReference>
<evidence type="ECO:0000256" key="15">
    <source>
        <dbReference type="ARBA" id="ARBA00061069"/>
    </source>
</evidence>
<keyword evidence="9 17" id="KW-0694">RNA-binding</keyword>
<dbReference type="Pfam" id="PF01582">
    <property type="entry name" value="TIR"/>
    <property type="match status" value="1"/>
</dbReference>
<dbReference type="PROSITE" id="PS50104">
    <property type="entry name" value="TIR"/>
    <property type="match status" value="1"/>
</dbReference>
<dbReference type="GO" id="GO:0006397">
    <property type="term" value="P:mRNA processing"/>
    <property type="evidence" value="ECO:0007669"/>
    <property type="project" value="UniProtKB-KW"/>
</dbReference>
<dbReference type="SMART" id="SM00360">
    <property type="entry name" value="RRM"/>
    <property type="match status" value="3"/>
</dbReference>
<dbReference type="GO" id="GO:0005524">
    <property type="term" value="F:ATP binding"/>
    <property type="evidence" value="ECO:0007669"/>
    <property type="project" value="UniProtKB-KW"/>
</dbReference>
<dbReference type="CDD" id="cd12345">
    <property type="entry name" value="RRM2_SECp43_like"/>
    <property type="match status" value="1"/>
</dbReference>
<evidence type="ECO:0000256" key="2">
    <source>
        <dbReference type="ARBA" id="ARBA00004463"/>
    </source>
</evidence>
<dbReference type="SUPFAM" id="SSF52058">
    <property type="entry name" value="L domain-like"/>
    <property type="match status" value="1"/>
</dbReference>
<dbReference type="Pfam" id="PF00076">
    <property type="entry name" value="RRM_1"/>
    <property type="match status" value="2"/>
</dbReference>
<dbReference type="GO" id="GO:0043531">
    <property type="term" value="F:ADP binding"/>
    <property type="evidence" value="ECO:0007669"/>
    <property type="project" value="InterPro"/>
</dbReference>
<dbReference type="InterPro" id="IPR012677">
    <property type="entry name" value="Nucleotide-bd_a/b_plait_sf"/>
</dbReference>
<evidence type="ECO:0000256" key="9">
    <source>
        <dbReference type="ARBA" id="ARBA00022884"/>
    </source>
</evidence>
<evidence type="ECO:0000256" key="10">
    <source>
        <dbReference type="ARBA" id="ARBA00023015"/>
    </source>
</evidence>
<dbReference type="InterPro" id="IPR000157">
    <property type="entry name" value="TIR_dom"/>
</dbReference>
<dbReference type="InterPro" id="IPR000504">
    <property type="entry name" value="RRM_dom"/>
</dbReference>
<dbReference type="FunFam" id="1.10.8.430:FF:000004">
    <property type="entry name" value="Disease resistance protein (TIR-NBS-LRR class)"/>
    <property type="match status" value="1"/>
</dbReference>
<comment type="function">
    <text evidence="14">Heterogeneous nuclear ribonucleoprotein (hnRNP)-protein binding the poly(A) tail of mRNA and probably involved in some steps of pre-mRNA maturation.</text>
</comment>
<dbReference type="SMART" id="SM00255">
    <property type="entry name" value="TIR"/>
    <property type="match status" value="1"/>
</dbReference>
<keyword evidence="3" id="KW-0433">Leucine-rich repeat</keyword>
<feature type="domain" description="RRM" evidence="19">
    <location>
        <begin position="1007"/>
        <end position="1085"/>
    </location>
</feature>
<evidence type="ECO:0000256" key="17">
    <source>
        <dbReference type="PROSITE-ProRule" id="PRU00176"/>
    </source>
</evidence>
<comment type="caution">
    <text evidence="21">The sequence shown here is derived from an EMBL/GenBank/DDBJ whole genome shotgun (WGS) entry which is preliminary data.</text>
</comment>
<dbReference type="FunFam" id="3.30.70.330:FF:000144">
    <property type="entry name" value="Polyadenylate-binding protein RBP47B"/>
    <property type="match status" value="1"/>
</dbReference>
<keyword evidence="13" id="KW-0539">Nucleus</keyword>
<evidence type="ECO:0000256" key="16">
    <source>
        <dbReference type="ARBA" id="ARBA00063471"/>
    </source>
</evidence>
<dbReference type="InterPro" id="IPR035897">
    <property type="entry name" value="Toll_tir_struct_dom_sf"/>
</dbReference>
<keyword evidence="5" id="KW-0677">Repeat</keyword>
<keyword evidence="6" id="KW-0547">Nucleotide-binding</keyword>
<comment type="subunit">
    <text evidence="16">Interacts with the poly(A) tail of mRNA in nucleus.</text>
</comment>
<dbReference type="Pfam" id="PF23282">
    <property type="entry name" value="WHD_ROQ1"/>
    <property type="match status" value="1"/>
</dbReference>
<comment type="similarity">
    <text evidence="15">Belongs to the polyadenylate-binding RBP47 family.</text>
</comment>
<keyword evidence="11" id="KW-0238">DNA-binding</keyword>
<dbReference type="InterPro" id="IPR027417">
    <property type="entry name" value="P-loop_NTPase"/>
</dbReference>
<dbReference type="GO" id="GO:0003729">
    <property type="term" value="F:mRNA binding"/>
    <property type="evidence" value="ECO:0007669"/>
    <property type="project" value="UniProtKB-ARBA"/>
</dbReference>
<comment type="subcellular location">
    <subcellularLocation>
        <location evidence="2">Cytoplasmic granule</location>
    </subcellularLocation>
    <subcellularLocation>
        <location evidence="1">Nucleus</location>
    </subcellularLocation>
</comment>
<dbReference type="SUPFAM" id="SSF54928">
    <property type="entry name" value="RNA-binding domain, RBD"/>
    <property type="match status" value="2"/>
</dbReference>
<evidence type="ECO:0000256" key="13">
    <source>
        <dbReference type="ARBA" id="ARBA00023242"/>
    </source>
</evidence>
<dbReference type="Gene3D" id="1.10.8.430">
    <property type="entry name" value="Helical domain of apoptotic protease-activating factors"/>
    <property type="match status" value="1"/>
</dbReference>
<dbReference type="GO" id="GO:0005634">
    <property type="term" value="C:nucleus"/>
    <property type="evidence" value="ECO:0007669"/>
    <property type="project" value="UniProtKB-SubCell"/>
</dbReference>
<dbReference type="InterPro" id="IPR042197">
    <property type="entry name" value="Apaf_helical"/>
</dbReference>
<organism evidence="21 22">
    <name type="scientific">Arabis nemorensis</name>
    <dbReference type="NCBI Taxonomy" id="586526"/>
    <lineage>
        <taxon>Eukaryota</taxon>
        <taxon>Viridiplantae</taxon>
        <taxon>Streptophyta</taxon>
        <taxon>Embryophyta</taxon>
        <taxon>Tracheophyta</taxon>
        <taxon>Spermatophyta</taxon>
        <taxon>Magnoliopsida</taxon>
        <taxon>eudicotyledons</taxon>
        <taxon>Gunneridae</taxon>
        <taxon>Pentapetalae</taxon>
        <taxon>rosids</taxon>
        <taxon>malvids</taxon>
        <taxon>Brassicales</taxon>
        <taxon>Brassicaceae</taxon>
        <taxon>Arabideae</taxon>
        <taxon>Arabis</taxon>
    </lineage>
</organism>
<keyword evidence="12" id="KW-0804">Transcription</keyword>
<evidence type="ECO:0000256" key="1">
    <source>
        <dbReference type="ARBA" id="ARBA00004123"/>
    </source>
</evidence>
<evidence type="ECO:0000256" key="8">
    <source>
        <dbReference type="ARBA" id="ARBA00022840"/>
    </source>
</evidence>
<evidence type="ECO:0000256" key="11">
    <source>
        <dbReference type="ARBA" id="ARBA00023125"/>
    </source>
</evidence>
<feature type="domain" description="RRM" evidence="19">
    <location>
        <begin position="1218"/>
        <end position="1290"/>
    </location>
</feature>
<evidence type="ECO:0000259" key="19">
    <source>
        <dbReference type="PROSITE" id="PS50102"/>
    </source>
</evidence>
<dbReference type="FunFam" id="3.40.50.300:FF:001957">
    <property type="entry name" value="Disease resistance protein (TIR-NBS-LRR class)"/>
    <property type="match status" value="1"/>
</dbReference>
<dbReference type="InterPro" id="IPR044974">
    <property type="entry name" value="Disease_R_plants"/>
</dbReference>
<dbReference type="Gene3D" id="3.40.50.10140">
    <property type="entry name" value="Toll/interleukin-1 receptor homology (TIR) domain"/>
    <property type="match status" value="1"/>
</dbReference>
<dbReference type="SUPFAM" id="SSF46785">
    <property type="entry name" value="Winged helix' DNA-binding domain"/>
    <property type="match status" value="1"/>
</dbReference>
<dbReference type="GO" id="GO:0006952">
    <property type="term" value="P:defense response"/>
    <property type="evidence" value="ECO:0007669"/>
    <property type="project" value="UniProtKB-KW"/>
</dbReference>
<evidence type="ECO:0000256" key="7">
    <source>
        <dbReference type="ARBA" id="ARBA00022821"/>
    </source>
</evidence>
<feature type="domain" description="RRM" evidence="19">
    <location>
        <begin position="1099"/>
        <end position="1178"/>
    </location>
</feature>
<keyword evidence="22" id="KW-1185">Reference proteome</keyword>
<dbReference type="InterPro" id="IPR035979">
    <property type="entry name" value="RBD_domain_sf"/>
</dbReference>
<gene>
    <name evidence="21" type="ORF">ANE_LOCUS18452</name>
</gene>
<feature type="region of interest" description="Disordered" evidence="18">
    <location>
        <begin position="1192"/>
        <end position="1212"/>
    </location>
</feature>
<accession>A0A565C365</accession>
<dbReference type="SUPFAM" id="SSF52540">
    <property type="entry name" value="P-loop containing nucleoside triphosphate hydrolases"/>
    <property type="match status" value="1"/>
</dbReference>
<dbReference type="PROSITE" id="PS50102">
    <property type="entry name" value="RRM"/>
    <property type="match status" value="3"/>
</dbReference>
<keyword evidence="10" id="KW-0805">Transcription regulation</keyword>
<dbReference type="Gene3D" id="3.30.70.330">
    <property type="match status" value="3"/>
</dbReference>
<dbReference type="FunFam" id="3.30.70.330:FF:000395">
    <property type="entry name" value="Polyadenylate-binding protein RBP47"/>
    <property type="match status" value="1"/>
</dbReference>
<dbReference type="InterPro" id="IPR036390">
    <property type="entry name" value="WH_DNA-bd_sf"/>
</dbReference>
<keyword evidence="8" id="KW-0067">ATP-binding</keyword>
<evidence type="ECO:0008006" key="23">
    <source>
        <dbReference type="Google" id="ProtNLM"/>
    </source>
</evidence>
<evidence type="ECO:0000313" key="22">
    <source>
        <dbReference type="Proteomes" id="UP000489600"/>
    </source>
</evidence>
<dbReference type="GO" id="GO:0003677">
    <property type="term" value="F:DNA binding"/>
    <property type="evidence" value="ECO:0007669"/>
    <property type="project" value="UniProtKB-KW"/>
</dbReference>
<name>A0A565C365_9BRAS</name>
<evidence type="ECO:0000256" key="18">
    <source>
        <dbReference type="SAM" id="MobiDB-lite"/>
    </source>
</evidence>
<feature type="domain" description="TIR" evidence="20">
    <location>
        <begin position="5"/>
        <end position="157"/>
    </location>
</feature>
<proteinExistence type="inferred from homology"/>
<keyword evidence="7" id="KW-0611">Plant defense</keyword>
<dbReference type="PRINTS" id="PR00364">
    <property type="entry name" value="DISEASERSIST"/>
</dbReference>
<dbReference type="Gene3D" id="3.80.10.10">
    <property type="entry name" value="Ribonuclease Inhibitor"/>
    <property type="match status" value="1"/>
</dbReference>
<dbReference type="OrthoDB" id="1066808at2759"/>
<dbReference type="PANTHER" id="PTHR11017">
    <property type="entry name" value="LEUCINE-RICH REPEAT-CONTAINING PROTEIN"/>
    <property type="match status" value="1"/>
</dbReference>
<dbReference type="Gene3D" id="3.40.50.300">
    <property type="entry name" value="P-loop containing nucleotide triphosphate hydrolases"/>
    <property type="match status" value="1"/>
</dbReference>
<dbReference type="InterPro" id="IPR058192">
    <property type="entry name" value="WHD_ROQ1-like"/>
</dbReference>
<dbReference type="GO" id="GO:0007165">
    <property type="term" value="P:signal transduction"/>
    <property type="evidence" value="ECO:0007669"/>
    <property type="project" value="InterPro"/>
</dbReference>
<protein>
    <recommendedName>
        <fullName evidence="23">RRM domain-containing protein</fullName>
    </recommendedName>
</protein>
<dbReference type="Pfam" id="PF00931">
    <property type="entry name" value="NB-ARC"/>
    <property type="match status" value="1"/>
</dbReference>
<evidence type="ECO:0000256" key="4">
    <source>
        <dbReference type="ARBA" id="ARBA00022664"/>
    </source>
</evidence>
<evidence type="ECO:0000256" key="3">
    <source>
        <dbReference type="ARBA" id="ARBA00022614"/>
    </source>
</evidence>
<keyword evidence="4" id="KW-0507">mRNA processing</keyword>
<evidence type="ECO:0000256" key="14">
    <source>
        <dbReference type="ARBA" id="ARBA00057395"/>
    </source>
</evidence>
<evidence type="ECO:0000256" key="12">
    <source>
        <dbReference type="ARBA" id="ARBA00023163"/>
    </source>
</evidence>
<dbReference type="Pfam" id="PF07725">
    <property type="entry name" value="LRR_3"/>
    <property type="match status" value="1"/>
</dbReference>
<evidence type="ECO:0000259" key="20">
    <source>
        <dbReference type="PROSITE" id="PS50104"/>
    </source>
</evidence>
<dbReference type="InterPro" id="IPR011713">
    <property type="entry name" value="Leu-rich_rpt_3"/>
</dbReference>
<evidence type="ECO:0000256" key="5">
    <source>
        <dbReference type="ARBA" id="ARBA00022737"/>
    </source>
</evidence>
<dbReference type="SUPFAM" id="SSF52200">
    <property type="entry name" value="Toll/Interleukin receptor TIR domain"/>
    <property type="match status" value="1"/>
</dbReference>
<evidence type="ECO:0000313" key="21">
    <source>
        <dbReference type="EMBL" id="VVB08008.1"/>
    </source>
</evidence>
<evidence type="ECO:0000256" key="6">
    <source>
        <dbReference type="ARBA" id="ARBA00022741"/>
    </source>
</evidence>
<dbReference type="EMBL" id="CABITT030000006">
    <property type="protein sequence ID" value="VVB08008.1"/>
    <property type="molecule type" value="Genomic_DNA"/>
</dbReference>
<dbReference type="InterPro" id="IPR002182">
    <property type="entry name" value="NB-ARC"/>
</dbReference>
<dbReference type="Proteomes" id="UP000489600">
    <property type="component" value="Unassembled WGS sequence"/>
</dbReference>
<sequence>MTGNEKTEQIVYISCVEEVRYSFVSHLSDALTRKGIDVFVDSDDLRSEEAQEIVKRARVSVMVLPGNLEPTTACLGKLLRVLECKRRIDQMVVPVLYGIGTLEDDWRRTLQKISGLSQGHQSSIKYMSLLLEQIWRRKECTDSKLVEEIARDVYENIYHIGRIGIYPKLLEIEQMVCKQQSGIRCVGIWGMPGIGKTTLAKAVFDQMSGAFDARCFIKDYDKAIREKGLYRVLEEQFLKEKPGAGGTSTKLSLLRDKLNNKKVLVVLDGVCNPLVAESFLRGFDWFGPESLIVITSRDKQVFRLCRVSQIYNIQGLNEKEALQLFSLCASINDIAEQNLHGLSMEVIEYANGNPLALSIYGRELKGKKVLSEMQNEFLSLKRRPPSEIVDVVKSSYDTLSDSEKNIFLDIACFFRGENVDYVMQLLDGCDLFPHVGVDVLVDKCLVTFSENLLQMHNLIQDVGREIINGETVHIERRRRLWEPWSIKYLLEDNEHKTTLKRAQGTEDIEGIFLDTLNLGFDVKSAAFKNMLNLRLLKIYCSNSEIHPVFNFPKGVLHSLPKELRLLHWENYPLQFLPKSFDPMHLVEINMPYSQLQKLWDGTKNLEMLRTIRLCHSQQLVDIDDLLKAQNLEVIDLQGCTRLQNFPATGQLLHLQVVNLSGCTKIKSFPEVPPNLETLHLQGTGITGLPLSIVKPNGGELESLLAEFQGLSDALKLERLTNLVKSSSASQDLGKLICLDLKDCSHLRSLPNMVNLEFLKVLDLSGCSELETIQGFPRNLTELYIAGTAVREVPQLPQSLKLLNAHGCVSLKSIGWDSEQLPVHYMFSNCFDLSPQAVNNFIAKALANVKRMSREHLQELNEGLAFSLYSPSHVSQHSTLDLQLGSSVMTRLAPPSRSTLVGFAMLVEVSFSKDFYNATGFGVSCVCSWKDKEGRSHRLERTFPFWAPGDPILKLQKDHLFVFCDVKMRPTTGEGNDTDILADLVVFEFFPVSKQRKHLDDSCTVTRCKVYVIDTATGNTNLKLSSPFSSSNDGEEVIRNKQTCQSEGYGFVEFVNRSAAEEVLQSSSGVTMPNADQPFRLNWASFSTGEKRASENGPDLSIFVGDLAPDVSDTLLLETFASRYPSVKSAKVVIDSNTGRPKGYGFVRFGDENERSRAMTEMHGAFCSSRQMRVSIATPKRAATYGQQNDSQALTLAGGHGGNGSMSNSSLSDGQSNNATIFVGGLDADVTEEDLMLPFSQFGEVVSVKIPVGKGCGFVQYGNRQSAEVAIEILNGTVIGKNTVRLSWGRIPNKQRRGDSGHQWNGGYSRGHGYINRYANQGLKHVC</sequence>